<organism evidence="1 2">
    <name type="scientific">Porphyromonas endodontalis (strain ATCC 35406 / DSM 24491 / JCM 8526 / CCUG 16442 / BCRC 14492 / NCTC 13058 / HG 370)</name>
    <name type="common">Bacteroides endodontalis</name>
    <dbReference type="NCBI Taxonomy" id="553175"/>
    <lineage>
        <taxon>Bacteria</taxon>
        <taxon>Pseudomonadati</taxon>
        <taxon>Bacteroidota</taxon>
        <taxon>Bacteroidia</taxon>
        <taxon>Bacteroidales</taxon>
        <taxon>Porphyromonadaceae</taxon>
        <taxon>Porphyromonas</taxon>
    </lineage>
</organism>
<sequence length="455" mass="50330">MAAFAIGASVFAGCNDNASKVGFTTQPKDEALTAKSDTFLLSAQTVEVPSIYSRSTYTLLGQLSDPLFGDLRSSYITRLRHAPGFKFAHEPEGKKIDSVLVEISYSSWAGDSTLWAKASIYEVTKPLPDSHYSGNIQPYLEGAKRLGSGSYKAGNKIGDHYAYIPVDREIGQRFYDASVQHPEYFDNQKAFEENLLRGIYVEASTGSGCMLSVYSTALLIYYTYTAKGKTADGKADSIHHKRASYRFANTNQLYLSQQFDHANRDELLKPNSTYSFITSPLGLATELTLTTEDLNKVVKSGWNQKTKRLFNEAKLTLPVDIPAHGRTVLQPPKYLLLLPADSVKNFFETGQSHLTQPDIAFLSSEYSVLSRQYNFSNISKLITRHVLNHKSETASSIEIKEPLRLLLVPVSLEGGKAGSSSSSVTGVAHYLFPSGVRIKLDKSKIRLGIIHTTYE</sequence>
<name>C3J9Q7_POREA</name>
<evidence type="ECO:0000313" key="2">
    <source>
        <dbReference type="Proteomes" id="UP000004295"/>
    </source>
</evidence>
<keyword evidence="2" id="KW-1185">Reference proteome</keyword>
<proteinExistence type="predicted"/>
<evidence type="ECO:0008006" key="3">
    <source>
        <dbReference type="Google" id="ProtNLM"/>
    </source>
</evidence>
<protein>
    <recommendedName>
        <fullName evidence="3">DUF4270 domain-containing protein</fullName>
    </recommendedName>
</protein>
<dbReference type="EMBL" id="ACNN01000014">
    <property type="protein sequence ID" value="EEN83143.1"/>
    <property type="molecule type" value="Genomic_DNA"/>
</dbReference>
<dbReference type="Pfam" id="PF14092">
    <property type="entry name" value="DUF4270"/>
    <property type="match status" value="1"/>
</dbReference>
<evidence type="ECO:0000313" key="1">
    <source>
        <dbReference type="EMBL" id="EEN83143.1"/>
    </source>
</evidence>
<dbReference type="InterPro" id="IPR025366">
    <property type="entry name" value="DUF4270"/>
</dbReference>
<reference evidence="1 2" key="1">
    <citation type="submission" date="2009-04" db="EMBL/GenBank/DDBJ databases">
        <authorList>
            <person name="Sebastian Y."/>
            <person name="Madupu R."/>
            <person name="Durkin A.S."/>
            <person name="Torralba M."/>
            <person name="Methe B."/>
            <person name="Sutton G.G."/>
            <person name="Strausberg R.L."/>
            <person name="Nelson K.E."/>
        </authorList>
    </citation>
    <scope>NUCLEOTIDE SEQUENCE [LARGE SCALE GENOMIC DNA]</scope>
    <source>
        <strain evidence="2">ATCC 35406 / BCRC 14492 / JCM 8526 / NCTC 13058 / HG 370</strain>
    </source>
</reference>
<gene>
    <name evidence="1" type="ORF">POREN0001_0808</name>
</gene>
<dbReference type="STRING" id="553175.POREN0001_0808"/>
<comment type="caution">
    <text evidence="1">The sequence shown here is derived from an EMBL/GenBank/DDBJ whole genome shotgun (WGS) entry which is preliminary data.</text>
</comment>
<dbReference type="Proteomes" id="UP000004295">
    <property type="component" value="Unassembled WGS sequence"/>
</dbReference>
<dbReference type="AlphaFoldDB" id="C3J9Q7"/>
<accession>C3J9Q7</accession>
<dbReference type="eggNOG" id="ENOG502ZBIE">
    <property type="taxonomic scope" value="Bacteria"/>
</dbReference>